<evidence type="ECO:0000313" key="3">
    <source>
        <dbReference type="EMBL" id="TEB25904.1"/>
    </source>
</evidence>
<keyword evidence="4" id="KW-1185">Reference proteome</keyword>
<dbReference type="STRING" id="71717.A0A4Y7SWA3"/>
<comment type="caution">
    <text evidence="3">The sequence shown here is derived from an EMBL/GenBank/DDBJ whole genome shotgun (WGS) entry which is preliminary data.</text>
</comment>
<dbReference type="AlphaFoldDB" id="A0A4Y7SWA3"/>
<feature type="region of interest" description="Disordered" evidence="2">
    <location>
        <begin position="515"/>
        <end position="546"/>
    </location>
</feature>
<dbReference type="Proteomes" id="UP000298030">
    <property type="component" value="Unassembled WGS sequence"/>
</dbReference>
<evidence type="ECO:0000256" key="1">
    <source>
        <dbReference type="SAM" id="Coils"/>
    </source>
</evidence>
<feature type="compositionally biased region" description="Basic and acidic residues" evidence="2">
    <location>
        <begin position="193"/>
        <end position="203"/>
    </location>
</feature>
<dbReference type="OrthoDB" id="3129811at2759"/>
<feature type="coiled-coil region" evidence="1">
    <location>
        <begin position="107"/>
        <end position="134"/>
    </location>
</feature>
<feature type="compositionally biased region" description="Basic and acidic residues" evidence="2">
    <location>
        <begin position="535"/>
        <end position="546"/>
    </location>
</feature>
<feature type="region of interest" description="Disordered" evidence="2">
    <location>
        <begin position="182"/>
        <end position="203"/>
    </location>
</feature>
<keyword evidence="1" id="KW-0175">Coiled coil</keyword>
<evidence type="ECO:0000313" key="4">
    <source>
        <dbReference type="Proteomes" id="UP000298030"/>
    </source>
</evidence>
<feature type="region of interest" description="Disordered" evidence="2">
    <location>
        <begin position="225"/>
        <end position="248"/>
    </location>
</feature>
<gene>
    <name evidence="3" type="ORF">FA13DRAFT_1737817</name>
</gene>
<name>A0A4Y7SWA3_COPMI</name>
<feature type="compositionally biased region" description="Basic and acidic residues" evidence="2">
    <location>
        <begin position="239"/>
        <end position="248"/>
    </location>
</feature>
<dbReference type="Gene3D" id="1.10.287.1490">
    <property type="match status" value="1"/>
</dbReference>
<organism evidence="3 4">
    <name type="scientific">Coprinellus micaceus</name>
    <name type="common">Glistening ink-cap mushroom</name>
    <name type="synonym">Coprinus micaceus</name>
    <dbReference type="NCBI Taxonomy" id="71717"/>
    <lineage>
        <taxon>Eukaryota</taxon>
        <taxon>Fungi</taxon>
        <taxon>Dikarya</taxon>
        <taxon>Basidiomycota</taxon>
        <taxon>Agaricomycotina</taxon>
        <taxon>Agaricomycetes</taxon>
        <taxon>Agaricomycetidae</taxon>
        <taxon>Agaricales</taxon>
        <taxon>Agaricineae</taxon>
        <taxon>Psathyrellaceae</taxon>
        <taxon>Coprinellus</taxon>
    </lineage>
</organism>
<sequence>MRLRGPPATPAGARIRRDLRPWGRPASVTQVTQFFEPPNWPRLNDAFALTTTCPNRDKGVGPLTMSHSSPRRLSDDHDYAIAGYGDGTRPPSIHSLTWRDDSDSLRTLRADEDASSLRRELDETQRQLQATRKYSKATKSQIEQLKADHAKSTEQLASTKSHYQSQVADLTEELKAKNDKIQSLRQQRNQARNQRDALEKETGKLKGKLHATVGKMTIANQDRDEALKHAQASTSQLEELSRKSAAHETSIKALRQKLDRARDQRAAYVEEAAKLNAKLRVAASKIAMLSRERDEANAHAHTLIAQSEAQHAEFTQKCAVQESEIRSLRRKYNKTHDDRDEFRRRSGETDRKLKVALQRSAIANEELDEAKQSIETLTTRSLQQHAELSGKCASQHEGLKTLSKDLEEANRQLTRSRIKRGELQDQIYDLEDASNKKGVLMESAGARLQQSEALLQSAQAEITQLSSDLNLKALNVNTLLEQLDRSKRRLEKFQGMGEEVDALRKELSLLKAKPIPEGCLSGDPPDDPAPPQDRTSQKPLDDDLTLRRYDLRSVADDVTQPPRPIYRFQREPQQFNVSLSDTAGKLSELAKPLHAHHPSVAFSSACDDDGPKRDRALGVFGEGLVHSILEKCQNGEIEGPRTRQLARLLVQHSLALWSNEILEGRDTRASSVDRIKDTDILDLGSSYGLDSESHGAIVAALDDLNSVLSVFGLSMNGTTSNDARELVHQLFCDVSSLRTTMINTQRSESFTLILPSPGIRFADDEMWDVGDQLALGTPPTGTDYADLVLDGLVAGAVGFGLQRAIPMQDERPDSVQMELILEPHVVLDYTVQLLLGG</sequence>
<evidence type="ECO:0000256" key="2">
    <source>
        <dbReference type="SAM" id="MobiDB-lite"/>
    </source>
</evidence>
<dbReference type="EMBL" id="QPFP01000052">
    <property type="protein sequence ID" value="TEB25904.1"/>
    <property type="molecule type" value="Genomic_DNA"/>
</dbReference>
<proteinExistence type="predicted"/>
<protein>
    <submittedName>
        <fullName evidence="3">Uncharacterized protein</fullName>
    </submittedName>
</protein>
<dbReference type="SUPFAM" id="SSF57997">
    <property type="entry name" value="Tropomyosin"/>
    <property type="match status" value="1"/>
</dbReference>
<reference evidence="3 4" key="1">
    <citation type="journal article" date="2019" name="Nat. Ecol. Evol.">
        <title>Megaphylogeny resolves global patterns of mushroom evolution.</title>
        <authorList>
            <person name="Varga T."/>
            <person name="Krizsan K."/>
            <person name="Foldi C."/>
            <person name="Dima B."/>
            <person name="Sanchez-Garcia M."/>
            <person name="Sanchez-Ramirez S."/>
            <person name="Szollosi G.J."/>
            <person name="Szarkandi J.G."/>
            <person name="Papp V."/>
            <person name="Albert L."/>
            <person name="Andreopoulos W."/>
            <person name="Angelini C."/>
            <person name="Antonin V."/>
            <person name="Barry K.W."/>
            <person name="Bougher N.L."/>
            <person name="Buchanan P."/>
            <person name="Buyck B."/>
            <person name="Bense V."/>
            <person name="Catcheside P."/>
            <person name="Chovatia M."/>
            <person name="Cooper J."/>
            <person name="Damon W."/>
            <person name="Desjardin D."/>
            <person name="Finy P."/>
            <person name="Geml J."/>
            <person name="Haridas S."/>
            <person name="Hughes K."/>
            <person name="Justo A."/>
            <person name="Karasinski D."/>
            <person name="Kautmanova I."/>
            <person name="Kiss B."/>
            <person name="Kocsube S."/>
            <person name="Kotiranta H."/>
            <person name="LaButti K.M."/>
            <person name="Lechner B.E."/>
            <person name="Liimatainen K."/>
            <person name="Lipzen A."/>
            <person name="Lukacs Z."/>
            <person name="Mihaltcheva S."/>
            <person name="Morgado L.N."/>
            <person name="Niskanen T."/>
            <person name="Noordeloos M.E."/>
            <person name="Ohm R.A."/>
            <person name="Ortiz-Santana B."/>
            <person name="Ovrebo C."/>
            <person name="Racz N."/>
            <person name="Riley R."/>
            <person name="Savchenko A."/>
            <person name="Shiryaev A."/>
            <person name="Soop K."/>
            <person name="Spirin V."/>
            <person name="Szebenyi C."/>
            <person name="Tomsovsky M."/>
            <person name="Tulloss R.E."/>
            <person name="Uehling J."/>
            <person name="Grigoriev I.V."/>
            <person name="Vagvolgyi C."/>
            <person name="Papp T."/>
            <person name="Martin F.M."/>
            <person name="Miettinen O."/>
            <person name="Hibbett D.S."/>
            <person name="Nagy L.G."/>
        </authorList>
    </citation>
    <scope>NUCLEOTIDE SEQUENCE [LARGE SCALE GENOMIC DNA]</scope>
    <source>
        <strain evidence="3 4">FP101781</strain>
    </source>
</reference>
<accession>A0A4Y7SWA3</accession>